<dbReference type="EMBL" id="BAEH01000121">
    <property type="protein sequence ID" value="GAB20613.1"/>
    <property type="molecule type" value="Genomic_DNA"/>
</dbReference>
<evidence type="ECO:0000256" key="1">
    <source>
        <dbReference type="SAM" id="Phobius"/>
    </source>
</evidence>
<organism evidence="2 3">
    <name type="scientific">Gordonia effusa NBRC 100432</name>
    <dbReference type="NCBI Taxonomy" id="1077974"/>
    <lineage>
        <taxon>Bacteria</taxon>
        <taxon>Bacillati</taxon>
        <taxon>Actinomycetota</taxon>
        <taxon>Actinomycetes</taxon>
        <taxon>Mycobacteriales</taxon>
        <taxon>Gordoniaceae</taxon>
        <taxon>Gordonia</taxon>
    </lineage>
</organism>
<feature type="transmembrane region" description="Helical" evidence="1">
    <location>
        <begin position="20"/>
        <end position="44"/>
    </location>
</feature>
<comment type="caution">
    <text evidence="2">The sequence shown here is derived from an EMBL/GenBank/DDBJ whole genome shotgun (WGS) entry which is preliminary data.</text>
</comment>
<dbReference type="RefSeq" id="WP_007319948.1">
    <property type="nucleotide sequence ID" value="NZ_BAEH01000121.1"/>
</dbReference>
<evidence type="ECO:0000313" key="3">
    <source>
        <dbReference type="Proteomes" id="UP000035034"/>
    </source>
</evidence>
<keyword evidence="1" id="KW-0812">Transmembrane</keyword>
<keyword evidence="1" id="KW-1133">Transmembrane helix</keyword>
<keyword evidence="1" id="KW-0472">Membrane</keyword>
<name>H0R6B2_9ACTN</name>
<keyword evidence="3" id="KW-1185">Reference proteome</keyword>
<proteinExistence type="predicted"/>
<reference evidence="2 3" key="1">
    <citation type="submission" date="2011-12" db="EMBL/GenBank/DDBJ databases">
        <title>Whole genome shotgun sequence of Gordonia effusa NBRC 100432.</title>
        <authorList>
            <person name="Yoshida I."/>
            <person name="Takarada H."/>
            <person name="Hosoyama A."/>
            <person name="Tsuchikane K."/>
            <person name="Katsumata H."/>
            <person name="Yamazaki S."/>
            <person name="Fujita N."/>
        </authorList>
    </citation>
    <scope>NUCLEOTIDE SEQUENCE [LARGE SCALE GENOMIC DNA]</scope>
    <source>
        <strain evidence="2 3">NBRC 100432</strain>
    </source>
</reference>
<dbReference type="STRING" id="1077974.GOEFS_121_00150"/>
<evidence type="ECO:0000313" key="2">
    <source>
        <dbReference type="EMBL" id="GAB20613.1"/>
    </source>
</evidence>
<evidence type="ECO:0008006" key="4">
    <source>
        <dbReference type="Google" id="ProtNLM"/>
    </source>
</evidence>
<gene>
    <name evidence="2" type="ORF">GOEFS_121_00150</name>
</gene>
<dbReference type="Proteomes" id="UP000035034">
    <property type="component" value="Unassembled WGS sequence"/>
</dbReference>
<sequence length="200" mass="23104">MSVMIAASEAVTSDPQPPSGYWWAQVLSGPLTALMVGLATIVIVGMAGRRREAEVQLNNLHRELTSERTNAARDRLFRQMSKQTAPIDEYAKERREKAINDYFTLLYAVEYAAITVKAFCSKWPMWWGVKYFRGVLPRKRAEFLKWHLDAIKIAVNDFHKNYGHKPLRLPELKDEDAFCRLQEHYETLSRRKLLTGNSSE</sequence>
<protein>
    <recommendedName>
        <fullName evidence="4">DUF4760 domain-containing protein</fullName>
    </recommendedName>
</protein>
<dbReference type="AlphaFoldDB" id="H0R6B2"/>
<accession>H0R6B2</accession>